<gene>
    <name evidence="10" type="ORF">NRB56_16540</name>
</gene>
<evidence type="ECO:0000256" key="2">
    <source>
        <dbReference type="ARBA" id="ARBA00022475"/>
    </source>
</evidence>
<keyword evidence="7 8" id="KW-0472">Membrane</keyword>
<dbReference type="EMBL" id="WEGI01000003">
    <property type="protein sequence ID" value="MQY26094.1"/>
    <property type="molecule type" value="Genomic_DNA"/>
</dbReference>
<comment type="subcellular location">
    <subcellularLocation>
        <location evidence="1">Cell membrane</location>
    </subcellularLocation>
</comment>
<evidence type="ECO:0000256" key="8">
    <source>
        <dbReference type="SAM" id="Phobius"/>
    </source>
</evidence>
<reference evidence="10 11" key="1">
    <citation type="submission" date="2019-10" db="EMBL/GenBank/DDBJ databases">
        <title>Nocardia macrotermitis sp. nov. and Nocardia aurantia sp. nov., isolated from the gut of fungus growing-termite Macrotermes natalensis.</title>
        <authorList>
            <person name="Benndorf R."/>
            <person name="Schwitalla J."/>
            <person name="Martin K."/>
            <person name="De Beer W."/>
            <person name="Kaster A.-K."/>
            <person name="Vollmers J."/>
            <person name="Poulsen M."/>
            <person name="Beemelmanns C."/>
        </authorList>
    </citation>
    <scope>NUCLEOTIDE SEQUENCE [LARGE SCALE GENOMIC DNA]</scope>
    <source>
        <strain evidence="10 11">RB56</strain>
    </source>
</reference>
<feature type="transmembrane region" description="Helical" evidence="8">
    <location>
        <begin position="73"/>
        <end position="97"/>
    </location>
</feature>
<proteinExistence type="predicted"/>
<protein>
    <recommendedName>
        <fullName evidence="9">Pycsar effector protein domain-containing protein</fullName>
    </recommendedName>
</protein>
<dbReference type="GO" id="GO:0051607">
    <property type="term" value="P:defense response to virus"/>
    <property type="evidence" value="ECO:0007669"/>
    <property type="project" value="UniProtKB-KW"/>
</dbReference>
<dbReference type="Pfam" id="PF18967">
    <property type="entry name" value="PycTM"/>
    <property type="match status" value="1"/>
</dbReference>
<dbReference type="InterPro" id="IPR043760">
    <property type="entry name" value="PycTM_dom"/>
</dbReference>
<keyword evidence="5 8" id="KW-1133">Transmembrane helix</keyword>
<evidence type="ECO:0000256" key="3">
    <source>
        <dbReference type="ARBA" id="ARBA00022692"/>
    </source>
</evidence>
<keyword evidence="2" id="KW-1003">Cell membrane</keyword>
<evidence type="ECO:0000256" key="7">
    <source>
        <dbReference type="ARBA" id="ARBA00023136"/>
    </source>
</evidence>
<evidence type="ECO:0000256" key="6">
    <source>
        <dbReference type="ARBA" id="ARBA00023118"/>
    </source>
</evidence>
<keyword evidence="3 8" id="KW-0812">Transmembrane</keyword>
<dbReference type="OrthoDB" id="4550756at2"/>
<comment type="caution">
    <text evidence="10">The sequence shown here is derived from an EMBL/GenBank/DDBJ whole genome shotgun (WGS) entry which is preliminary data.</text>
</comment>
<evidence type="ECO:0000313" key="10">
    <source>
        <dbReference type="EMBL" id="MQY26094.1"/>
    </source>
</evidence>
<name>A0A7K0DMP4_9NOCA</name>
<dbReference type="AlphaFoldDB" id="A0A7K0DMP4"/>
<evidence type="ECO:0000256" key="4">
    <source>
        <dbReference type="ARBA" id="ARBA00022741"/>
    </source>
</evidence>
<feature type="domain" description="Pycsar effector protein" evidence="9">
    <location>
        <begin position="26"/>
        <end position="180"/>
    </location>
</feature>
<keyword evidence="11" id="KW-1185">Reference proteome</keyword>
<dbReference type="GO" id="GO:0005886">
    <property type="term" value="C:plasma membrane"/>
    <property type="evidence" value="ECO:0007669"/>
    <property type="project" value="UniProtKB-SubCell"/>
</dbReference>
<evidence type="ECO:0000256" key="1">
    <source>
        <dbReference type="ARBA" id="ARBA00004236"/>
    </source>
</evidence>
<dbReference type="RefSeq" id="WP_153339997.1">
    <property type="nucleotide sequence ID" value="NZ_WEGI01000003.1"/>
</dbReference>
<keyword evidence="4" id="KW-0547">Nucleotide-binding</keyword>
<evidence type="ECO:0000313" key="11">
    <source>
        <dbReference type="Proteomes" id="UP000431401"/>
    </source>
</evidence>
<evidence type="ECO:0000256" key="5">
    <source>
        <dbReference type="ARBA" id="ARBA00022989"/>
    </source>
</evidence>
<dbReference type="Proteomes" id="UP000431401">
    <property type="component" value="Unassembled WGS sequence"/>
</dbReference>
<organism evidence="10 11">
    <name type="scientific">Nocardia aurantia</name>
    <dbReference type="NCBI Taxonomy" id="2585199"/>
    <lineage>
        <taxon>Bacteria</taxon>
        <taxon>Bacillati</taxon>
        <taxon>Actinomycetota</taxon>
        <taxon>Actinomycetes</taxon>
        <taxon>Mycobacteriales</taxon>
        <taxon>Nocardiaceae</taxon>
        <taxon>Nocardia</taxon>
    </lineage>
</organism>
<keyword evidence="6" id="KW-0051">Antiviral defense</keyword>
<dbReference type="GO" id="GO:0000166">
    <property type="term" value="F:nucleotide binding"/>
    <property type="evidence" value="ECO:0007669"/>
    <property type="project" value="UniProtKB-KW"/>
</dbReference>
<evidence type="ECO:0000259" key="9">
    <source>
        <dbReference type="Pfam" id="PF18967"/>
    </source>
</evidence>
<sequence>MIIWGCRWRPPVQEPGEELPHNPDEVWKILSQGHDWIKFADTKAGADLTASGVLGGLALKSLPPWVKMHDAPFHYWLMLASCIFSGISALIALFVLIPRVKNNHGSSLIFFRDIALAHPNAESYRRRVYESAGTNGGSLVGDAYEQIWTVATVARMKFQRVGMAMYCLGAALIFAAVSSFLGGLSL</sequence>
<accession>A0A7K0DMP4</accession>
<feature type="transmembrane region" description="Helical" evidence="8">
    <location>
        <begin position="163"/>
        <end position="184"/>
    </location>
</feature>